<dbReference type="PROSITE" id="PS51725">
    <property type="entry name" value="ABM"/>
    <property type="match status" value="1"/>
</dbReference>
<dbReference type="SUPFAM" id="SSF54909">
    <property type="entry name" value="Dimeric alpha+beta barrel"/>
    <property type="match status" value="1"/>
</dbReference>
<dbReference type="PANTHER" id="PTHR33336:SF3">
    <property type="entry name" value="ABM DOMAIN-CONTAINING PROTEIN"/>
    <property type="match status" value="1"/>
</dbReference>
<keyword evidence="2" id="KW-0503">Monooxygenase</keyword>
<dbReference type="EMBL" id="SNRY01009899">
    <property type="protein sequence ID" value="KAA6306450.1"/>
    <property type="molecule type" value="Genomic_DNA"/>
</dbReference>
<feature type="domain" description="ABM" evidence="1">
    <location>
        <begin position="43"/>
        <end position="134"/>
    </location>
</feature>
<protein>
    <submittedName>
        <fullName evidence="2">Putative monooxygenase YcnE</fullName>
        <ecNumber evidence="2">1.-.-.-</ecNumber>
    </submittedName>
</protein>
<dbReference type="PANTHER" id="PTHR33336">
    <property type="entry name" value="QUINOL MONOOXYGENASE YGIN-RELATED"/>
    <property type="match status" value="1"/>
</dbReference>
<organism evidence="2">
    <name type="scientific">termite gut metagenome</name>
    <dbReference type="NCBI Taxonomy" id="433724"/>
    <lineage>
        <taxon>unclassified sequences</taxon>
        <taxon>metagenomes</taxon>
        <taxon>organismal metagenomes</taxon>
    </lineage>
</organism>
<evidence type="ECO:0000259" key="1">
    <source>
        <dbReference type="PROSITE" id="PS51725"/>
    </source>
</evidence>
<dbReference type="Gene3D" id="3.30.70.100">
    <property type="match status" value="1"/>
</dbReference>
<dbReference type="GO" id="GO:0004497">
    <property type="term" value="F:monooxygenase activity"/>
    <property type="evidence" value="ECO:0007669"/>
    <property type="project" value="UniProtKB-KW"/>
</dbReference>
<comment type="caution">
    <text evidence="2">The sequence shown here is derived from an EMBL/GenBank/DDBJ whole genome shotgun (WGS) entry which is preliminary data.</text>
</comment>
<sequence length="134" mass="14652">MKKVVKNGLMLCAFFGTILLFNSCKSENSTAGNGANTATGEELTIVAHVTVLPEFKAELITAFQSIVEETRKEAGNISYGLYENTSDPLKFTFVEVWKSQTAIDAHNASAHFQEFAKKLGGKADLDVSILKQKF</sequence>
<dbReference type="EC" id="1.-.-.-" evidence="2"/>
<name>A0A5J4PBY0_9ZZZZ</name>
<reference evidence="2" key="1">
    <citation type="submission" date="2019-03" db="EMBL/GenBank/DDBJ databases">
        <title>Single cell metagenomics reveals metabolic interactions within the superorganism composed of flagellate Streblomastix strix and complex community of Bacteroidetes bacteria on its surface.</title>
        <authorList>
            <person name="Treitli S.C."/>
            <person name="Kolisko M."/>
            <person name="Husnik F."/>
            <person name="Keeling P."/>
            <person name="Hampl V."/>
        </authorList>
    </citation>
    <scope>NUCLEOTIDE SEQUENCE</scope>
    <source>
        <strain evidence="2">STM</strain>
    </source>
</reference>
<proteinExistence type="predicted"/>
<dbReference type="GO" id="GO:0005829">
    <property type="term" value="C:cytosol"/>
    <property type="evidence" value="ECO:0007669"/>
    <property type="project" value="TreeGrafter"/>
</dbReference>
<dbReference type="InterPro" id="IPR050744">
    <property type="entry name" value="AI-2_Isomerase_LsrG"/>
</dbReference>
<dbReference type="InterPro" id="IPR011008">
    <property type="entry name" value="Dimeric_a/b-barrel"/>
</dbReference>
<dbReference type="Pfam" id="PF03992">
    <property type="entry name" value="ABM"/>
    <property type="match status" value="1"/>
</dbReference>
<keyword evidence="2" id="KW-0560">Oxidoreductase</keyword>
<gene>
    <name evidence="2" type="ORF">EZS27_041894</name>
</gene>
<dbReference type="AlphaFoldDB" id="A0A5J4PBY0"/>
<dbReference type="InterPro" id="IPR007138">
    <property type="entry name" value="ABM_dom"/>
</dbReference>
<accession>A0A5J4PBY0</accession>
<evidence type="ECO:0000313" key="2">
    <source>
        <dbReference type="EMBL" id="KAA6306450.1"/>
    </source>
</evidence>